<reference evidence="1" key="1">
    <citation type="journal article" date="2023" name="Plant J.">
        <title>Genome sequences and population genomics provide insights into the demographic history, inbreeding, and mutation load of two 'living fossil' tree species of Dipteronia.</title>
        <authorList>
            <person name="Feng Y."/>
            <person name="Comes H.P."/>
            <person name="Chen J."/>
            <person name="Zhu S."/>
            <person name="Lu R."/>
            <person name="Zhang X."/>
            <person name="Li P."/>
            <person name="Qiu J."/>
            <person name="Olsen K.M."/>
            <person name="Qiu Y."/>
        </authorList>
    </citation>
    <scope>NUCLEOTIDE SEQUENCE</scope>
    <source>
        <strain evidence="1">KIB01</strain>
    </source>
</reference>
<dbReference type="EMBL" id="JANJYI010000001">
    <property type="protein sequence ID" value="KAK2665102.1"/>
    <property type="molecule type" value="Genomic_DNA"/>
</dbReference>
<proteinExistence type="predicted"/>
<keyword evidence="2" id="KW-1185">Reference proteome</keyword>
<dbReference type="PANTHER" id="PTHR33116:SF86">
    <property type="entry name" value="REVERSE TRANSCRIPTASE DOMAIN-CONTAINING PROTEIN"/>
    <property type="match status" value="1"/>
</dbReference>
<evidence type="ECO:0000313" key="1">
    <source>
        <dbReference type="EMBL" id="KAK2665102.1"/>
    </source>
</evidence>
<sequence>MRIRSLASKLDMSKVYDRVEWSFIEQMMEKMEFSEKWIRLIMDCVLTVTYSFKLNGDILGNIIPSRGLRHGDPLANEKNCRAIKEVLEIYSRASGQVAVGSFLWNNLIWGKELLEKGLRKRVGNGISIRIHKDNRVPRSWNLKIISAPTLGDNATVDNLLLSSRGWDMLKIKNNFIQLDVEAILQIPTGARNNKDTTAWQFEGNGFG</sequence>
<dbReference type="PANTHER" id="PTHR33116">
    <property type="entry name" value="REVERSE TRANSCRIPTASE ZINC-BINDING DOMAIN-CONTAINING PROTEIN-RELATED-RELATED"/>
    <property type="match status" value="1"/>
</dbReference>
<dbReference type="Proteomes" id="UP001280121">
    <property type="component" value="Unassembled WGS sequence"/>
</dbReference>
<evidence type="ECO:0008006" key="3">
    <source>
        <dbReference type="Google" id="ProtNLM"/>
    </source>
</evidence>
<accession>A0AAD9XTY8</accession>
<protein>
    <recommendedName>
        <fullName evidence="3">Reverse transcriptase domain-containing protein</fullName>
    </recommendedName>
</protein>
<evidence type="ECO:0000313" key="2">
    <source>
        <dbReference type="Proteomes" id="UP001280121"/>
    </source>
</evidence>
<organism evidence="1 2">
    <name type="scientific">Dipteronia dyeriana</name>
    <dbReference type="NCBI Taxonomy" id="168575"/>
    <lineage>
        <taxon>Eukaryota</taxon>
        <taxon>Viridiplantae</taxon>
        <taxon>Streptophyta</taxon>
        <taxon>Embryophyta</taxon>
        <taxon>Tracheophyta</taxon>
        <taxon>Spermatophyta</taxon>
        <taxon>Magnoliopsida</taxon>
        <taxon>eudicotyledons</taxon>
        <taxon>Gunneridae</taxon>
        <taxon>Pentapetalae</taxon>
        <taxon>rosids</taxon>
        <taxon>malvids</taxon>
        <taxon>Sapindales</taxon>
        <taxon>Sapindaceae</taxon>
        <taxon>Hippocastanoideae</taxon>
        <taxon>Acereae</taxon>
        <taxon>Dipteronia</taxon>
    </lineage>
</organism>
<dbReference type="AlphaFoldDB" id="A0AAD9XTY8"/>
<name>A0AAD9XTY8_9ROSI</name>
<comment type="caution">
    <text evidence="1">The sequence shown here is derived from an EMBL/GenBank/DDBJ whole genome shotgun (WGS) entry which is preliminary data.</text>
</comment>
<gene>
    <name evidence="1" type="ORF">Ddye_003676</name>
</gene>